<dbReference type="EMBL" id="JAALLS010000028">
    <property type="protein sequence ID" value="NGP89941.1"/>
    <property type="molecule type" value="Genomic_DNA"/>
</dbReference>
<gene>
    <name evidence="2" type="ORF">G3569_16395</name>
</gene>
<organism evidence="2 3">
    <name type="scientific">Fodinibius halophilus</name>
    <dbReference type="NCBI Taxonomy" id="1736908"/>
    <lineage>
        <taxon>Bacteria</taxon>
        <taxon>Pseudomonadati</taxon>
        <taxon>Balneolota</taxon>
        <taxon>Balneolia</taxon>
        <taxon>Balneolales</taxon>
        <taxon>Balneolaceae</taxon>
        <taxon>Fodinibius</taxon>
    </lineage>
</organism>
<reference evidence="2 3" key="1">
    <citation type="submission" date="2020-02" db="EMBL/GenBank/DDBJ databases">
        <title>Aliifodinibius halophilus 2W32, complete genome.</title>
        <authorList>
            <person name="Li Y."/>
            <person name="Wu S."/>
        </authorList>
    </citation>
    <scope>NUCLEOTIDE SEQUENCE [LARGE SCALE GENOMIC DNA]</scope>
    <source>
        <strain evidence="2 3">2W32</strain>
    </source>
</reference>
<dbReference type="InterPro" id="IPR011250">
    <property type="entry name" value="OMP/PagP_B-barrel"/>
</dbReference>
<dbReference type="SUPFAM" id="SSF56925">
    <property type="entry name" value="OMPA-like"/>
    <property type="match status" value="1"/>
</dbReference>
<proteinExistence type="predicted"/>
<evidence type="ECO:0008006" key="4">
    <source>
        <dbReference type="Google" id="ProtNLM"/>
    </source>
</evidence>
<dbReference type="AlphaFoldDB" id="A0A6M1TD46"/>
<evidence type="ECO:0000313" key="2">
    <source>
        <dbReference type="EMBL" id="NGP89941.1"/>
    </source>
</evidence>
<evidence type="ECO:0000256" key="1">
    <source>
        <dbReference type="SAM" id="SignalP"/>
    </source>
</evidence>
<dbReference type="RefSeq" id="WP_165271169.1">
    <property type="nucleotide sequence ID" value="NZ_JAALLS010000028.1"/>
</dbReference>
<accession>A0A6M1TD46</accession>
<comment type="caution">
    <text evidence="2">The sequence shown here is derived from an EMBL/GenBank/DDBJ whole genome shotgun (WGS) entry which is preliminary data.</text>
</comment>
<evidence type="ECO:0000313" key="3">
    <source>
        <dbReference type="Proteomes" id="UP000479132"/>
    </source>
</evidence>
<feature type="signal peptide" evidence="1">
    <location>
        <begin position="1"/>
        <end position="21"/>
    </location>
</feature>
<keyword evidence="3" id="KW-1185">Reference proteome</keyword>
<name>A0A6M1TD46_9BACT</name>
<feature type="chain" id="PRO_5026904216" description="Outer membrane protein beta-barrel domain-containing protein" evidence="1">
    <location>
        <begin position="22"/>
        <end position="205"/>
    </location>
</feature>
<dbReference type="Proteomes" id="UP000479132">
    <property type="component" value="Unassembled WGS sequence"/>
</dbReference>
<sequence length="205" mass="22716">MKFKTILTLSLFFIFYGITQAQTSQESSNTGEFGISIAPFGSSGVTHFGKTLGTPGYDGDTFFSVGIIYIHPWKNWLDIETAVGYTKHQMKVTPHFNPGSSTEPYFTDVSLIDIPISLRANFLQIFYANSGVLFDIDISQANAVDNQSGIGWMAGLGANYEFDSGTSIFVNPYVKLHSIFPFSAKRSTHQRVLEAAIRFGVTYKF</sequence>
<keyword evidence="1" id="KW-0732">Signal</keyword>
<protein>
    <recommendedName>
        <fullName evidence="4">Outer membrane protein beta-barrel domain-containing protein</fullName>
    </recommendedName>
</protein>